<dbReference type="EMBL" id="SSCJ01000006">
    <property type="protein sequence ID" value="MDI4510151.1"/>
    <property type="molecule type" value="Genomic_DNA"/>
</dbReference>
<dbReference type="InterPro" id="IPR052196">
    <property type="entry name" value="Bact_Kbp"/>
</dbReference>
<dbReference type="Pfam" id="PF04972">
    <property type="entry name" value="BON"/>
    <property type="match status" value="1"/>
</dbReference>
<dbReference type="PANTHER" id="PTHR34700:SF8">
    <property type="entry name" value="POTASSIUM BINDING PROTEIN KBP"/>
    <property type="match status" value="1"/>
</dbReference>
<dbReference type="Gene3D" id="3.30.1340.30">
    <property type="match status" value="1"/>
</dbReference>
<feature type="domain" description="LysM" evidence="6">
    <location>
        <begin position="118"/>
        <end position="167"/>
    </location>
</feature>
<proteinExistence type="predicted"/>
<dbReference type="PANTHER" id="PTHR34700">
    <property type="entry name" value="POTASSIUM BINDING PROTEIN KBP"/>
    <property type="match status" value="1"/>
</dbReference>
<dbReference type="NCBIfam" id="NF008399">
    <property type="entry name" value="PRK11198.1"/>
    <property type="match status" value="1"/>
</dbReference>
<dbReference type="AlphaFoldDB" id="A0A270AUY8"/>
<accession>A0A270AUY8</accession>
<dbReference type="InterPro" id="IPR018392">
    <property type="entry name" value="LysM"/>
</dbReference>
<dbReference type="RefSeq" id="WP_007114907.1">
    <property type="nucleotide sequence ID" value="NZ_JBFTEY010000007.1"/>
</dbReference>
<dbReference type="Gene3D" id="3.10.350.10">
    <property type="entry name" value="LysM domain"/>
    <property type="match status" value="1"/>
</dbReference>
<dbReference type="SUPFAM" id="SSF54106">
    <property type="entry name" value="LysM domain"/>
    <property type="match status" value="1"/>
</dbReference>
<evidence type="ECO:0000313" key="7">
    <source>
        <dbReference type="EMBL" id="ATQ83646.1"/>
    </source>
</evidence>
<evidence type="ECO:0000259" key="5">
    <source>
        <dbReference type="PROSITE" id="PS50914"/>
    </source>
</evidence>
<protein>
    <recommendedName>
        <fullName evidence="3">Potassium binding protein Kbp</fullName>
    </recommendedName>
</protein>
<comment type="subcellular location">
    <subcellularLocation>
        <location evidence="1">Cytoplasm</location>
    </subcellularLocation>
</comment>
<evidence type="ECO:0000256" key="1">
    <source>
        <dbReference type="ARBA" id="ARBA00004496"/>
    </source>
</evidence>
<reference evidence="8" key="2">
    <citation type="submission" date="2019-04" db="EMBL/GenBank/DDBJ databases">
        <title>Moraxella osloensis CCUG 73412, isolated from corneal scrapings as causative agent of keratitis.</title>
        <authorList>
            <person name="Connolly G."/>
            <person name="Jaen-Luchoro D."/>
            <person name="Pinyeiro-Iglesias B."/>
            <person name="Curry A."/>
            <person name="Knowles S."/>
            <person name="Moore E.R.B."/>
        </authorList>
    </citation>
    <scope>NUCLEOTIDE SEQUENCE</scope>
    <source>
        <strain evidence="8">CCUG 73412</strain>
    </source>
</reference>
<evidence type="ECO:0000256" key="3">
    <source>
        <dbReference type="ARBA" id="ARBA00072219"/>
    </source>
</evidence>
<dbReference type="FunFam" id="3.10.350.10:FF:000001">
    <property type="entry name" value="Peptidoglycan-binding protein LysM"/>
    <property type="match status" value="1"/>
</dbReference>
<evidence type="ECO:0000313" key="8">
    <source>
        <dbReference type="EMBL" id="MDI4510151.1"/>
    </source>
</evidence>
<evidence type="ECO:0000256" key="4">
    <source>
        <dbReference type="SAM" id="MobiDB-lite"/>
    </source>
</evidence>
<dbReference type="InterPro" id="IPR007055">
    <property type="entry name" value="BON_dom"/>
</dbReference>
<evidence type="ECO:0000259" key="6">
    <source>
        <dbReference type="PROSITE" id="PS51782"/>
    </source>
</evidence>
<dbReference type="InterPro" id="IPR036779">
    <property type="entry name" value="LysM_dom_sf"/>
</dbReference>
<dbReference type="CDD" id="cd00118">
    <property type="entry name" value="LysM"/>
    <property type="match status" value="1"/>
</dbReference>
<dbReference type="PROSITE" id="PS51782">
    <property type="entry name" value="LYSM"/>
    <property type="match status" value="1"/>
</dbReference>
<sequence length="169" mass="18209">MGLFSFAKDIGDKIFHRNKDAAPASTPASNVAPTAAPAASTEPSAQEIANLLIQRIQQNAKIDNLSVNYDGNTDKVTINGSAANQAEREKAILAAGNVQYVAQVEDNITVATQEPESRMYTVKSGDTLSKISKEVYGDTNQYNKIFEANKPLLSDPNKIYPGQVLRIPA</sequence>
<dbReference type="GO" id="GO:0005737">
    <property type="term" value="C:cytoplasm"/>
    <property type="evidence" value="ECO:0007669"/>
    <property type="project" value="UniProtKB-SubCell"/>
</dbReference>
<feature type="domain" description="BON" evidence="5">
    <location>
        <begin position="44"/>
        <end position="112"/>
    </location>
</feature>
<organism evidence="7">
    <name type="scientific">Faucicola osloensis</name>
    <name type="common">Moraxella osloensis</name>
    <dbReference type="NCBI Taxonomy" id="34062"/>
    <lineage>
        <taxon>Bacteria</taxon>
        <taxon>Pseudomonadati</taxon>
        <taxon>Pseudomonadota</taxon>
        <taxon>Gammaproteobacteria</taxon>
        <taxon>Moraxellales</taxon>
        <taxon>Moraxellaceae</taxon>
        <taxon>Faucicola</taxon>
    </lineage>
</organism>
<evidence type="ECO:0000256" key="2">
    <source>
        <dbReference type="ARBA" id="ARBA00022490"/>
    </source>
</evidence>
<feature type="region of interest" description="Disordered" evidence="4">
    <location>
        <begin position="21"/>
        <end position="40"/>
    </location>
</feature>
<dbReference type="Pfam" id="PF01476">
    <property type="entry name" value="LysM"/>
    <property type="match status" value="1"/>
</dbReference>
<dbReference type="SMART" id="SM00257">
    <property type="entry name" value="LysM"/>
    <property type="match status" value="1"/>
</dbReference>
<name>A0A270AUY8_FAUOS</name>
<reference evidence="7" key="1">
    <citation type="submission" date="2017-11" db="EMBL/GenBank/DDBJ databases">
        <title>Complete Genome Sequence from Moraxella oslensis YHS isolated from human skin.</title>
        <authorList>
            <person name="Lee K."/>
            <person name="Lim J.Y."/>
            <person name="Hwang I."/>
        </authorList>
    </citation>
    <scope>NUCLEOTIDE SEQUENCE</scope>
    <source>
        <strain evidence="7">YHS</strain>
    </source>
</reference>
<dbReference type="PROSITE" id="PS50914">
    <property type="entry name" value="BON"/>
    <property type="match status" value="1"/>
</dbReference>
<keyword evidence="2" id="KW-0963">Cytoplasm</keyword>
<dbReference type="EMBL" id="CP024176">
    <property type="protein sequence ID" value="ATQ83646.1"/>
    <property type="molecule type" value="Genomic_DNA"/>
</dbReference>
<gene>
    <name evidence="8" type="primary">lysM</name>
    <name evidence="8" type="ORF">E6P75_08020</name>
    <name evidence="7" type="ORF">YHS_07300</name>
</gene>